<dbReference type="InterPro" id="IPR011042">
    <property type="entry name" value="6-blade_b-propeller_TolB-like"/>
</dbReference>
<dbReference type="PANTHER" id="PTHR32161">
    <property type="entry name" value="DPP6 N-TERMINAL DOMAIN-LIKE PROTEIN"/>
    <property type="match status" value="1"/>
</dbReference>
<dbReference type="Gene3D" id="2.120.10.30">
    <property type="entry name" value="TolB, C-terminal domain"/>
    <property type="match status" value="1"/>
</dbReference>
<reference evidence="2 3" key="1">
    <citation type="submission" date="2019-07" db="EMBL/GenBank/DDBJ databases">
        <title>De Novo Assembly of kiwifruit Actinidia rufa.</title>
        <authorList>
            <person name="Sugita-Konishi S."/>
            <person name="Sato K."/>
            <person name="Mori E."/>
            <person name="Abe Y."/>
            <person name="Kisaki G."/>
            <person name="Hamano K."/>
            <person name="Suezawa K."/>
            <person name="Otani M."/>
            <person name="Fukuda T."/>
            <person name="Manabe T."/>
            <person name="Gomi K."/>
            <person name="Tabuchi M."/>
            <person name="Akimitsu K."/>
            <person name="Kataoka I."/>
        </authorList>
    </citation>
    <scope>NUCLEOTIDE SEQUENCE [LARGE SCALE GENOMIC DNA]</scope>
    <source>
        <strain evidence="3">cv. Fuchu</strain>
    </source>
</reference>
<dbReference type="PANTHER" id="PTHR32161:SF8">
    <property type="entry name" value="DPP6 N-TERMINAL DOMAIN-LIKE PROTEIN"/>
    <property type="match status" value="1"/>
</dbReference>
<evidence type="ECO:0000259" key="1">
    <source>
        <dbReference type="Pfam" id="PF02776"/>
    </source>
</evidence>
<keyword evidence="2" id="KW-0670">Pyruvate</keyword>
<dbReference type="EMBL" id="BJWL01000004">
    <property type="protein sequence ID" value="GFY85403.1"/>
    <property type="molecule type" value="Genomic_DNA"/>
</dbReference>
<dbReference type="SUPFAM" id="SSF52518">
    <property type="entry name" value="Thiamin diphosphate-binding fold (THDP-binding)"/>
    <property type="match status" value="1"/>
</dbReference>
<evidence type="ECO:0000313" key="3">
    <source>
        <dbReference type="Proteomes" id="UP000585474"/>
    </source>
</evidence>
<dbReference type="GO" id="GO:0030976">
    <property type="term" value="F:thiamine pyrophosphate binding"/>
    <property type="evidence" value="ECO:0007669"/>
    <property type="project" value="InterPro"/>
</dbReference>
<accession>A0A7J0EG14</accession>
<dbReference type="InterPro" id="IPR029061">
    <property type="entry name" value="THDP-binding"/>
</dbReference>
<protein>
    <submittedName>
        <fullName evidence="2">Pyruvate decarboxylase-2</fullName>
    </submittedName>
</protein>
<evidence type="ECO:0000313" key="2">
    <source>
        <dbReference type="EMBL" id="GFY85403.1"/>
    </source>
</evidence>
<sequence length="788" mass="86243">MEGSWGSIAQRPRDLERATWTLATMTCGLATGQNRRDRLLLRLRRLQPGPSGPLDRLIGYCNELNVGYATNGYAHAKGVSACVVTFTVDRLSMLNAIADTYNENLPMICIVDGPNSNDYGTNRVLDLGLGLRVPPPPRFFLLEAPMPGAFPLHFLRQREDGKLGSARIGSWIEGGTWTLTGGSIVLGFFWPMALGFVAMYTYSELVSIPPPSTKECSIKSSTADCTRRKSRSSAAFETKLSTNIRAIAGIGAGATTLGTITSPWFISSSTSTSSKLVGRPKELDKLEALEESNIVVVWESHLGRSTLYTCNISKALKGNLSLSINASTASTVWMKLTDTCMKVLTLGRQIIVTSRQIAPKALMLGSDIGDMMASYQQVFRGMAGLASYSLSPQSAHPSTHRAILKITDDESVNYNGNFPAPLPPSAFPSLIPPFDQTQGSPYLHLVYVTEHNESSSIYLNAFYYNGPGHTKRRSALQVPNQVQIPLDSSVAWTNWADVYVTRLTIGLTLRLMPYMVADFSLVMSPSRNWSEGGEGDHIAHVKFSVLCEVYTRTAFSTTCDPKRNGVVYVGVGPTFTLKGTKLDVISINVDDDDLTHTRLTKGGKNNSFPLPSPNGKWVVFRSGRLGHKNLYIMDALDGEEGNTQVQGGSGSCELFMVHPNGTVLKKMVQSGSGGRTNHPWFSRDGKKIVFTTDYDAVSVEPILNPHHCQPYGDIFTIRSDSSRIRRLARNSLEDGTPAWSPTFMRLGVVEHPNDGPHCSSENCHWHNKFPNHCAEVSPSVSIKVQCSQ</sequence>
<dbReference type="Gene3D" id="3.40.50.970">
    <property type="match status" value="1"/>
</dbReference>
<name>A0A7J0EG14_9ERIC</name>
<dbReference type="Pfam" id="PF07676">
    <property type="entry name" value="PD40"/>
    <property type="match status" value="1"/>
</dbReference>
<keyword evidence="3" id="KW-1185">Reference proteome</keyword>
<feature type="domain" description="Thiamine pyrophosphate enzyme N-terminal TPP-binding" evidence="1">
    <location>
        <begin position="56"/>
        <end position="121"/>
    </location>
</feature>
<dbReference type="AlphaFoldDB" id="A0A7J0EG14"/>
<dbReference type="Proteomes" id="UP000585474">
    <property type="component" value="Unassembled WGS sequence"/>
</dbReference>
<comment type="caution">
    <text evidence="2">The sequence shown here is derived from an EMBL/GenBank/DDBJ whole genome shotgun (WGS) entry which is preliminary data.</text>
</comment>
<proteinExistence type="predicted"/>
<gene>
    <name evidence="2" type="ORF">Acr_04g0001410</name>
</gene>
<dbReference type="SUPFAM" id="SSF69304">
    <property type="entry name" value="Tricorn protease N-terminal domain"/>
    <property type="match status" value="1"/>
</dbReference>
<dbReference type="InterPro" id="IPR011659">
    <property type="entry name" value="WD40"/>
</dbReference>
<organism evidence="2 3">
    <name type="scientific">Actinidia rufa</name>
    <dbReference type="NCBI Taxonomy" id="165716"/>
    <lineage>
        <taxon>Eukaryota</taxon>
        <taxon>Viridiplantae</taxon>
        <taxon>Streptophyta</taxon>
        <taxon>Embryophyta</taxon>
        <taxon>Tracheophyta</taxon>
        <taxon>Spermatophyta</taxon>
        <taxon>Magnoliopsida</taxon>
        <taxon>eudicotyledons</taxon>
        <taxon>Gunneridae</taxon>
        <taxon>Pentapetalae</taxon>
        <taxon>asterids</taxon>
        <taxon>Ericales</taxon>
        <taxon>Actinidiaceae</taxon>
        <taxon>Actinidia</taxon>
    </lineage>
</organism>
<dbReference type="OrthoDB" id="43744at2759"/>
<dbReference type="Pfam" id="PF02776">
    <property type="entry name" value="TPP_enzyme_N"/>
    <property type="match status" value="1"/>
</dbReference>
<dbReference type="InterPro" id="IPR012001">
    <property type="entry name" value="Thiamin_PyroP_enz_TPP-bd_dom"/>
</dbReference>